<dbReference type="STRING" id="883096.HMPREF9699_01386"/>
<gene>
    <name evidence="1" type="ORF">HMPREF9699_01386</name>
</gene>
<reference evidence="1 2" key="1">
    <citation type="submission" date="2012-07" db="EMBL/GenBank/DDBJ databases">
        <title>The Genome Sequence of Bergeyella zoohelcum ATCC 43767.</title>
        <authorList>
            <consortium name="The Broad Institute Genome Sequencing Platform"/>
            <person name="Earl A."/>
            <person name="Ward D."/>
            <person name="Feldgarden M."/>
            <person name="Gevers D."/>
            <person name="Huys G."/>
            <person name="Walker B."/>
            <person name="Young S.K."/>
            <person name="Zeng Q."/>
            <person name="Gargeya S."/>
            <person name="Fitzgerald M."/>
            <person name="Haas B."/>
            <person name="Abouelleil A."/>
            <person name="Alvarado L."/>
            <person name="Arachchi H.M."/>
            <person name="Berlin A.M."/>
            <person name="Chapman S.B."/>
            <person name="Goldberg J."/>
            <person name="Griggs A."/>
            <person name="Gujja S."/>
            <person name="Hansen M."/>
            <person name="Howarth C."/>
            <person name="Imamovic A."/>
            <person name="Larimer J."/>
            <person name="McCowen C."/>
            <person name="Montmayeur A."/>
            <person name="Murphy C."/>
            <person name="Neiman D."/>
            <person name="Pearson M."/>
            <person name="Priest M."/>
            <person name="Roberts A."/>
            <person name="Saif S."/>
            <person name="Shea T."/>
            <person name="Sisk P."/>
            <person name="Sykes S."/>
            <person name="Wortman J."/>
            <person name="Nusbaum C."/>
            <person name="Birren B."/>
        </authorList>
    </citation>
    <scope>NUCLEOTIDE SEQUENCE [LARGE SCALE GENOMIC DNA]</scope>
    <source>
        <strain evidence="1 2">ATCC 43767</strain>
    </source>
</reference>
<proteinExistence type="predicted"/>
<name>K1LX41_9FLAO</name>
<comment type="caution">
    <text evidence="1">The sequence shown here is derived from an EMBL/GenBank/DDBJ whole genome shotgun (WGS) entry which is preliminary data.</text>
</comment>
<evidence type="ECO:0000313" key="1">
    <source>
        <dbReference type="EMBL" id="EKB56657.1"/>
    </source>
</evidence>
<keyword evidence="2" id="KW-1185">Reference proteome</keyword>
<evidence type="ECO:0000313" key="2">
    <source>
        <dbReference type="Proteomes" id="UP000006085"/>
    </source>
</evidence>
<sequence length="55" mass="6391">MAIMVCIFILLKLPEFYILSKHFAKVPQTMKFIELLGQKNETRFSAKDELSIFAP</sequence>
<dbReference type="EMBL" id="AGYA01000025">
    <property type="protein sequence ID" value="EKB56657.1"/>
    <property type="molecule type" value="Genomic_DNA"/>
</dbReference>
<organism evidence="1 2">
    <name type="scientific">Bergeyella zoohelcum ATCC 43767</name>
    <dbReference type="NCBI Taxonomy" id="883096"/>
    <lineage>
        <taxon>Bacteria</taxon>
        <taxon>Pseudomonadati</taxon>
        <taxon>Bacteroidota</taxon>
        <taxon>Flavobacteriia</taxon>
        <taxon>Flavobacteriales</taxon>
        <taxon>Weeksellaceae</taxon>
        <taxon>Bergeyella</taxon>
    </lineage>
</organism>
<dbReference type="HOGENOM" id="CLU_3022769_0_0_10"/>
<accession>K1LX41</accession>
<dbReference type="AlphaFoldDB" id="K1LX41"/>
<protein>
    <submittedName>
        <fullName evidence="1">Uncharacterized protein</fullName>
    </submittedName>
</protein>
<dbReference type="Proteomes" id="UP000006085">
    <property type="component" value="Unassembled WGS sequence"/>
</dbReference>